<evidence type="ECO:0000256" key="1">
    <source>
        <dbReference type="ARBA" id="ARBA00005964"/>
    </source>
</evidence>
<gene>
    <name evidence="6" type="primary">X975_22747</name>
    <name evidence="6" type="ORF">CDAR_318421</name>
</gene>
<evidence type="ECO:0000256" key="4">
    <source>
        <dbReference type="ARBA" id="ARBA00023180"/>
    </source>
</evidence>
<evidence type="ECO:0000313" key="6">
    <source>
        <dbReference type="EMBL" id="GIY00662.1"/>
    </source>
</evidence>
<dbReference type="PANTHER" id="PTHR43918:SF4">
    <property type="entry name" value="CARBOXYLIC ESTER HYDROLASE"/>
    <property type="match status" value="1"/>
</dbReference>
<comment type="similarity">
    <text evidence="1">Belongs to the type-B carboxylesterase/lipase family.</text>
</comment>
<evidence type="ECO:0000256" key="2">
    <source>
        <dbReference type="ARBA" id="ARBA00022487"/>
    </source>
</evidence>
<comment type="caution">
    <text evidence="6">The sequence shown here is derived from an EMBL/GenBank/DDBJ whole genome shotgun (WGS) entry which is preliminary data.</text>
</comment>
<dbReference type="AlphaFoldDB" id="A0AAV4PXP7"/>
<accession>A0AAV4PXP7</accession>
<feature type="domain" description="Carboxylesterase type B" evidence="5">
    <location>
        <begin position="114"/>
        <end position="279"/>
    </location>
</feature>
<evidence type="ECO:0000313" key="7">
    <source>
        <dbReference type="Proteomes" id="UP001054837"/>
    </source>
</evidence>
<evidence type="ECO:0000259" key="5">
    <source>
        <dbReference type="Pfam" id="PF00135"/>
    </source>
</evidence>
<dbReference type="InterPro" id="IPR050654">
    <property type="entry name" value="AChE-related_enzymes"/>
</dbReference>
<dbReference type="Pfam" id="PF00135">
    <property type="entry name" value="COesterase"/>
    <property type="match status" value="1"/>
</dbReference>
<keyword evidence="4" id="KW-0325">Glycoprotein</keyword>
<dbReference type="PANTHER" id="PTHR43918">
    <property type="entry name" value="ACETYLCHOLINESTERASE"/>
    <property type="match status" value="1"/>
</dbReference>
<evidence type="ECO:0000256" key="3">
    <source>
        <dbReference type="ARBA" id="ARBA00022801"/>
    </source>
</evidence>
<sequence>MFSLLRLICANEPLSEQPSSTYIEDESVLMHIHLRSPISGSFSSEICDSENVVPHEDLLRHPPSSAWKNEDLKNIPLLIDSPLLSGSASQAVDFWPGPDDLATWTWNQYKKYVTTSLDSFGLQVSQMALRIYNGTALQSNNSNFTAEYLYTTMVSDIRQSCPVNTLANQLSQISRSPIYRYTLTDRPSTAVRLFNYTAKYSFHMWDLIAFFGNMEKFLTNPEPEDEAFAEVVQNMVSTFVKSGGENVGESDWLRFPKKMANLARNITFGNINKTECKFWSESKLDVYAWVS</sequence>
<proteinExistence type="inferred from homology"/>
<dbReference type="EMBL" id="BPLQ01003461">
    <property type="protein sequence ID" value="GIY00662.1"/>
    <property type="molecule type" value="Genomic_DNA"/>
</dbReference>
<name>A0AAV4PXP7_9ARAC</name>
<dbReference type="SUPFAM" id="SSF53474">
    <property type="entry name" value="alpha/beta-Hydrolases"/>
    <property type="match status" value="1"/>
</dbReference>
<dbReference type="Gene3D" id="3.40.50.1820">
    <property type="entry name" value="alpha/beta hydrolase"/>
    <property type="match status" value="1"/>
</dbReference>
<keyword evidence="7" id="KW-1185">Reference proteome</keyword>
<reference evidence="6 7" key="1">
    <citation type="submission" date="2021-06" db="EMBL/GenBank/DDBJ databases">
        <title>Caerostris darwini draft genome.</title>
        <authorList>
            <person name="Kono N."/>
            <person name="Arakawa K."/>
        </authorList>
    </citation>
    <scope>NUCLEOTIDE SEQUENCE [LARGE SCALE GENOMIC DNA]</scope>
</reference>
<organism evidence="6 7">
    <name type="scientific">Caerostris darwini</name>
    <dbReference type="NCBI Taxonomy" id="1538125"/>
    <lineage>
        <taxon>Eukaryota</taxon>
        <taxon>Metazoa</taxon>
        <taxon>Ecdysozoa</taxon>
        <taxon>Arthropoda</taxon>
        <taxon>Chelicerata</taxon>
        <taxon>Arachnida</taxon>
        <taxon>Araneae</taxon>
        <taxon>Araneomorphae</taxon>
        <taxon>Entelegynae</taxon>
        <taxon>Araneoidea</taxon>
        <taxon>Araneidae</taxon>
        <taxon>Caerostris</taxon>
    </lineage>
</organism>
<dbReference type="GO" id="GO:0052689">
    <property type="term" value="F:carboxylic ester hydrolase activity"/>
    <property type="evidence" value="ECO:0007669"/>
    <property type="project" value="UniProtKB-KW"/>
</dbReference>
<dbReference type="InterPro" id="IPR029058">
    <property type="entry name" value="AB_hydrolase_fold"/>
</dbReference>
<keyword evidence="3" id="KW-0378">Hydrolase</keyword>
<dbReference type="Proteomes" id="UP001054837">
    <property type="component" value="Unassembled WGS sequence"/>
</dbReference>
<protein>
    <submittedName>
        <fullName evidence="6">Neurotactin</fullName>
    </submittedName>
</protein>
<dbReference type="InterPro" id="IPR002018">
    <property type="entry name" value="CarbesteraseB"/>
</dbReference>
<keyword evidence="2" id="KW-0719">Serine esterase</keyword>